<keyword evidence="3" id="KW-1003">Cell membrane</keyword>
<evidence type="ECO:0000256" key="3">
    <source>
        <dbReference type="ARBA" id="ARBA00022475"/>
    </source>
</evidence>
<feature type="transmembrane region" description="Helical" evidence="7">
    <location>
        <begin position="12"/>
        <end position="36"/>
    </location>
</feature>
<dbReference type="PANTHER" id="PTHR43386:SF25">
    <property type="entry name" value="PEPTIDE ABC TRANSPORTER PERMEASE PROTEIN"/>
    <property type="match status" value="1"/>
</dbReference>
<dbReference type="Proteomes" id="UP001208131">
    <property type="component" value="Unassembled WGS sequence"/>
</dbReference>
<name>A0AAE3IHQ5_9FIRM</name>
<sequence>MKKKNKAGTFFTPVVAVTGIFLAVIVFVSLFASVIAPYDPLATDVNAIYAPAFSEGHIFGTDGLGRDLFSRLICSARTSILNAFLIVAIEVVIGVPLGLICGYYRGPLDSIVMRVWDVISAIPPLLLSFILIAVMGKGMMTGIIAIGISYIPLTTKTARSMIMTEKKAVYVEACKSMGFSDARIIFVHILPNIITPMISQFTLDIGTAITSMATLSFLGLGVQAPNADWGTLLRDGMGNLYNSSALLFIPAICVILVTVSINLFSDGVQNYLDPSSRKLPSFKKYEKKHRIKKLSAVKANGEA</sequence>
<feature type="transmembrane region" description="Helical" evidence="7">
    <location>
        <begin position="81"/>
        <end position="105"/>
    </location>
</feature>
<dbReference type="PANTHER" id="PTHR43386">
    <property type="entry name" value="OLIGOPEPTIDE TRANSPORT SYSTEM PERMEASE PROTEIN APPC"/>
    <property type="match status" value="1"/>
</dbReference>
<evidence type="ECO:0000256" key="5">
    <source>
        <dbReference type="ARBA" id="ARBA00022989"/>
    </source>
</evidence>
<evidence type="ECO:0000313" key="10">
    <source>
        <dbReference type="Proteomes" id="UP001208131"/>
    </source>
</evidence>
<feature type="transmembrane region" description="Helical" evidence="7">
    <location>
        <begin position="244"/>
        <end position="264"/>
    </location>
</feature>
<keyword evidence="6 7" id="KW-0472">Membrane</keyword>
<comment type="caution">
    <text evidence="9">The sequence shown here is derived from an EMBL/GenBank/DDBJ whole genome shotgun (WGS) entry which is preliminary data.</text>
</comment>
<evidence type="ECO:0000313" key="9">
    <source>
        <dbReference type="EMBL" id="MCU6705502.1"/>
    </source>
</evidence>
<dbReference type="RefSeq" id="WP_117957519.1">
    <property type="nucleotide sequence ID" value="NZ_JAOQJZ010000005.1"/>
</dbReference>
<feature type="transmembrane region" description="Helical" evidence="7">
    <location>
        <begin position="201"/>
        <end position="224"/>
    </location>
</feature>
<dbReference type="AlphaFoldDB" id="A0AAE3IHQ5"/>
<evidence type="ECO:0000259" key="8">
    <source>
        <dbReference type="PROSITE" id="PS50928"/>
    </source>
</evidence>
<keyword evidence="10" id="KW-1185">Reference proteome</keyword>
<dbReference type="InterPro" id="IPR000515">
    <property type="entry name" value="MetI-like"/>
</dbReference>
<keyword evidence="5 7" id="KW-1133">Transmembrane helix</keyword>
<dbReference type="Gene3D" id="1.10.3720.10">
    <property type="entry name" value="MetI-like"/>
    <property type="match status" value="1"/>
</dbReference>
<dbReference type="EMBL" id="JAOQJZ010000005">
    <property type="protein sequence ID" value="MCU6705502.1"/>
    <property type="molecule type" value="Genomic_DNA"/>
</dbReference>
<dbReference type="InterPro" id="IPR035906">
    <property type="entry name" value="MetI-like_sf"/>
</dbReference>
<dbReference type="CDD" id="cd06261">
    <property type="entry name" value="TM_PBP2"/>
    <property type="match status" value="1"/>
</dbReference>
<dbReference type="Pfam" id="PF00528">
    <property type="entry name" value="BPD_transp_1"/>
    <property type="match status" value="1"/>
</dbReference>
<feature type="domain" description="ABC transmembrane type-1" evidence="8">
    <location>
        <begin position="76"/>
        <end position="265"/>
    </location>
</feature>
<comment type="subcellular location">
    <subcellularLocation>
        <location evidence="1 7">Cell membrane</location>
        <topology evidence="1 7">Multi-pass membrane protein</topology>
    </subcellularLocation>
</comment>
<organism evidence="9 10">
    <name type="scientific">Hominimerdicola aceti</name>
    <dbReference type="NCBI Taxonomy" id="2981726"/>
    <lineage>
        <taxon>Bacteria</taxon>
        <taxon>Bacillati</taxon>
        <taxon>Bacillota</taxon>
        <taxon>Clostridia</taxon>
        <taxon>Eubacteriales</taxon>
        <taxon>Oscillospiraceae</taxon>
        <taxon>Hominimerdicola</taxon>
    </lineage>
</organism>
<evidence type="ECO:0000256" key="1">
    <source>
        <dbReference type="ARBA" id="ARBA00004651"/>
    </source>
</evidence>
<dbReference type="PROSITE" id="PS50928">
    <property type="entry name" value="ABC_TM1"/>
    <property type="match status" value="1"/>
</dbReference>
<keyword evidence="2 7" id="KW-0813">Transport</keyword>
<evidence type="ECO:0000256" key="4">
    <source>
        <dbReference type="ARBA" id="ARBA00022692"/>
    </source>
</evidence>
<comment type="similarity">
    <text evidence="7">Belongs to the binding-protein-dependent transport system permease family.</text>
</comment>
<dbReference type="GO" id="GO:0005886">
    <property type="term" value="C:plasma membrane"/>
    <property type="evidence" value="ECO:0007669"/>
    <property type="project" value="UniProtKB-SubCell"/>
</dbReference>
<feature type="transmembrane region" description="Helical" evidence="7">
    <location>
        <begin position="125"/>
        <end position="153"/>
    </location>
</feature>
<proteinExistence type="inferred from homology"/>
<evidence type="ECO:0000256" key="2">
    <source>
        <dbReference type="ARBA" id="ARBA00022448"/>
    </source>
</evidence>
<dbReference type="SUPFAM" id="SSF161098">
    <property type="entry name" value="MetI-like"/>
    <property type="match status" value="1"/>
</dbReference>
<gene>
    <name evidence="9" type="ORF">OCV57_06130</name>
</gene>
<evidence type="ECO:0000256" key="7">
    <source>
        <dbReference type="RuleBase" id="RU363032"/>
    </source>
</evidence>
<reference evidence="9 10" key="1">
    <citation type="journal article" date="2021" name="ISME Commun">
        <title>Automated analysis of genomic sequences facilitates high-throughput and comprehensive description of bacteria.</title>
        <authorList>
            <person name="Hitch T.C.A."/>
        </authorList>
    </citation>
    <scope>NUCLEOTIDE SEQUENCE [LARGE SCALE GENOMIC DNA]</scope>
    <source>
        <strain evidence="9 10">Sanger_31</strain>
    </source>
</reference>
<dbReference type="InterPro" id="IPR050366">
    <property type="entry name" value="BP-dependent_transpt_permease"/>
</dbReference>
<evidence type="ECO:0000256" key="6">
    <source>
        <dbReference type="ARBA" id="ARBA00023136"/>
    </source>
</evidence>
<protein>
    <submittedName>
        <fullName evidence="9">ABC transporter permease</fullName>
    </submittedName>
</protein>
<keyword evidence="4 7" id="KW-0812">Transmembrane</keyword>
<dbReference type="GO" id="GO:0055085">
    <property type="term" value="P:transmembrane transport"/>
    <property type="evidence" value="ECO:0007669"/>
    <property type="project" value="InterPro"/>
</dbReference>
<accession>A0AAE3IHQ5</accession>